<feature type="compositionally biased region" description="Low complexity" evidence="1">
    <location>
        <begin position="87"/>
        <end position="97"/>
    </location>
</feature>
<proteinExistence type="predicted"/>
<feature type="region of interest" description="Disordered" evidence="1">
    <location>
        <begin position="45"/>
        <end position="145"/>
    </location>
</feature>
<name>A0AAV7YCY2_9EUKA</name>
<evidence type="ECO:0000256" key="1">
    <source>
        <dbReference type="SAM" id="MobiDB-lite"/>
    </source>
</evidence>
<feature type="compositionally biased region" description="Basic and acidic residues" evidence="1">
    <location>
        <begin position="71"/>
        <end position="83"/>
    </location>
</feature>
<accession>A0AAV7YCY2</accession>
<dbReference type="AlphaFoldDB" id="A0AAV7YCY2"/>
<protein>
    <submittedName>
        <fullName evidence="2">Uncharacterized protein</fullName>
    </submittedName>
</protein>
<gene>
    <name evidence="2" type="ORF">M0812_25324</name>
</gene>
<reference evidence="2" key="1">
    <citation type="submission" date="2022-08" db="EMBL/GenBank/DDBJ databases">
        <title>Novel sulphate-reducing endosymbionts in the free-living metamonad Anaeramoeba.</title>
        <authorList>
            <person name="Jerlstrom-Hultqvist J."/>
            <person name="Cepicka I."/>
            <person name="Gallot-Lavallee L."/>
            <person name="Salas-Leiva D."/>
            <person name="Curtis B.A."/>
            <person name="Zahonova K."/>
            <person name="Pipaliya S."/>
            <person name="Dacks J."/>
            <person name="Roger A.J."/>
        </authorList>
    </citation>
    <scope>NUCLEOTIDE SEQUENCE</scope>
    <source>
        <strain evidence="2">Busselton2</strain>
    </source>
</reference>
<dbReference type="Proteomes" id="UP001146793">
    <property type="component" value="Unassembled WGS sequence"/>
</dbReference>
<evidence type="ECO:0000313" key="3">
    <source>
        <dbReference type="Proteomes" id="UP001146793"/>
    </source>
</evidence>
<feature type="compositionally biased region" description="Basic and acidic residues" evidence="1">
    <location>
        <begin position="51"/>
        <end position="62"/>
    </location>
</feature>
<comment type="caution">
    <text evidence="2">The sequence shown here is derived from an EMBL/GenBank/DDBJ whole genome shotgun (WGS) entry which is preliminary data.</text>
</comment>
<evidence type="ECO:0000313" key="2">
    <source>
        <dbReference type="EMBL" id="KAJ3427696.1"/>
    </source>
</evidence>
<feature type="compositionally biased region" description="Acidic residues" evidence="1">
    <location>
        <begin position="99"/>
        <end position="120"/>
    </location>
</feature>
<dbReference type="EMBL" id="JANTQA010000060">
    <property type="protein sequence ID" value="KAJ3427696.1"/>
    <property type="molecule type" value="Genomic_DNA"/>
</dbReference>
<feature type="compositionally biased region" description="Acidic residues" evidence="1">
    <location>
        <begin position="136"/>
        <end position="145"/>
    </location>
</feature>
<organism evidence="2 3">
    <name type="scientific">Anaeramoeba flamelloides</name>
    <dbReference type="NCBI Taxonomy" id="1746091"/>
    <lineage>
        <taxon>Eukaryota</taxon>
        <taxon>Metamonada</taxon>
        <taxon>Anaeramoebidae</taxon>
        <taxon>Anaeramoeba</taxon>
    </lineage>
</organism>
<sequence length="160" mass="18525">MGGVVATNTNQKNMISQTFSSNDHFQNEGKFLIMTLETKHECNRCSQTNFKSKDKKNQEKKNKIPIQPILLKKETEKEFEPQKKKNLTSSNKNNQNNALEEESDQQIELEESGSESEFYTDIEPTNEYQESSNDYYYEEGEDNFDEYQVFEDSINSSGSG</sequence>